<proteinExistence type="predicted"/>
<evidence type="ECO:0000313" key="1">
    <source>
        <dbReference type="EMBL" id="KAK1859820.1"/>
    </source>
</evidence>
<reference evidence="1" key="1">
    <citation type="submission" date="2019-11" db="EMBL/GenBank/DDBJ databases">
        <title>Nori genome reveals adaptations in red seaweeds to the harsh intertidal environment.</title>
        <authorList>
            <person name="Wang D."/>
            <person name="Mao Y."/>
        </authorList>
    </citation>
    <scope>NUCLEOTIDE SEQUENCE</scope>
    <source>
        <tissue evidence="1">Gametophyte</tissue>
    </source>
</reference>
<name>A0ACC3BQ01_PYRYE</name>
<dbReference type="EMBL" id="CM020618">
    <property type="protein sequence ID" value="KAK1859820.1"/>
    <property type="molecule type" value="Genomic_DNA"/>
</dbReference>
<accession>A0ACC3BQ01</accession>
<sequence length="243" mass="25311">MALPPASPAEAAASLRTGVAVRLVTSVAAATAAAAYLSTFRTLAVDCEGVALSRSGRLCLVQIASPRRAYLFDTVTCAGVLAPVRALLEDPSVTKLLHDCRHDADALAHQAGVLLAGVRDTQVAYGLLVAAAGHAHSLPVSLSTLLRKYAPASVADVALKAAVKARFVADPGLWAARPLDADALAYAVVDVQHLFGVFGRVMRSLDAGGRERVAAASELYCRAYREGPEGEGPAAAKRDFERL</sequence>
<organism evidence="1 2">
    <name type="scientific">Pyropia yezoensis</name>
    <name type="common">Susabi-nori</name>
    <name type="synonym">Porphyra yezoensis</name>
    <dbReference type="NCBI Taxonomy" id="2788"/>
    <lineage>
        <taxon>Eukaryota</taxon>
        <taxon>Rhodophyta</taxon>
        <taxon>Bangiophyceae</taxon>
        <taxon>Bangiales</taxon>
        <taxon>Bangiaceae</taxon>
        <taxon>Pyropia</taxon>
    </lineage>
</organism>
<keyword evidence="2" id="KW-1185">Reference proteome</keyword>
<comment type="caution">
    <text evidence="1">The sequence shown here is derived from an EMBL/GenBank/DDBJ whole genome shotgun (WGS) entry which is preliminary data.</text>
</comment>
<protein>
    <submittedName>
        <fullName evidence="1">Uncharacterized protein</fullName>
    </submittedName>
</protein>
<evidence type="ECO:0000313" key="2">
    <source>
        <dbReference type="Proteomes" id="UP000798662"/>
    </source>
</evidence>
<gene>
    <name evidence="1" type="ORF">I4F81_002414</name>
</gene>
<dbReference type="Proteomes" id="UP000798662">
    <property type="component" value="Chromosome 1"/>
</dbReference>